<evidence type="ECO:0000256" key="1">
    <source>
        <dbReference type="ARBA" id="ARBA00022499"/>
    </source>
</evidence>
<dbReference type="GO" id="GO:0003677">
    <property type="term" value="F:DNA binding"/>
    <property type="evidence" value="ECO:0007669"/>
    <property type="project" value="InterPro"/>
</dbReference>
<organism evidence="6 7">
    <name type="scientific">Patella caerulea</name>
    <name type="common">Rayed Mediterranean limpet</name>
    <dbReference type="NCBI Taxonomy" id="87958"/>
    <lineage>
        <taxon>Eukaryota</taxon>
        <taxon>Metazoa</taxon>
        <taxon>Spiralia</taxon>
        <taxon>Lophotrochozoa</taxon>
        <taxon>Mollusca</taxon>
        <taxon>Gastropoda</taxon>
        <taxon>Patellogastropoda</taxon>
        <taxon>Patelloidea</taxon>
        <taxon>Patellidae</taxon>
        <taxon>Patella</taxon>
    </lineage>
</organism>
<dbReference type="GO" id="GO:0006310">
    <property type="term" value="P:DNA recombination"/>
    <property type="evidence" value="ECO:0007669"/>
    <property type="project" value="UniProtKB-KW"/>
</dbReference>
<accession>A0AAN8JYY8</accession>
<reference evidence="6 7" key="1">
    <citation type="submission" date="2024-01" db="EMBL/GenBank/DDBJ databases">
        <title>The genome of the rayed Mediterranean limpet Patella caerulea (Linnaeus, 1758).</title>
        <authorList>
            <person name="Anh-Thu Weber A."/>
            <person name="Halstead-Nussloch G."/>
        </authorList>
    </citation>
    <scope>NUCLEOTIDE SEQUENCE [LARGE SCALE GENOMIC DNA]</scope>
    <source>
        <strain evidence="6">AATW-2023a</strain>
        <tissue evidence="6">Whole specimen</tissue>
    </source>
</reference>
<dbReference type="Pfam" id="PF12012">
    <property type="entry name" value="DUF3504"/>
    <property type="match status" value="1"/>
</dbReference>
<evidence type="ECO:0000313" key="6">
    <source>
        <dbReference type="EMBL" id="KAK6185931.1"/>
    </source>
</evidence>
<keyword evidence="7" id="KW-1185">Reference proteome</keyword>
<dbReference type="Pfam" id="PF25561">
    <property type="entry name" value="QRICH1"/>
    <property type="match status" value="1"/>
</dbReference>
<dbReference type="CDD" id="cd00397">
    <property type="entry name" value="DNA_BRE_C"/>
    <property type="match status" value="1"/>
</dbReference>
<evidence type="ECO:0000256" key="4">
    <source>
        <dbReference type="ARBA" id="ARBA00023172"/>
    </source>
</evidence>
<dbReference type="InterPro" id="IPR042838">
    <property type="entry name" value="KIAA1958"/>
</dbReference>
<keyword evidence="1" id="KW-1017">Isopeptide bond</keyword>
<keyword evidence="3" id="KW-0832">Ubl conjugation</keyword>
<dbReference type="InterPro" id="IPR013762">
    <property type="entry name" value="Integrase-like_cat_sf"/>
</dbReference>
<comment type="caution">
    <text evidence="6">The sequence shown here is derived from an EMBL/GenBank/DDBJ whole genome shotgun (WGS) entry which is preliminary data.</text>
</comment>
<name>A0AAN8JYY8_PATCE</name>
<keyword evidence="4" id="KW-0233">DNA recombination</keyword>
<dbReference type="Gene3D" id="1.10.443.10">
    <property type="entry name" value="Intergrase catalytic core"/>
    <property type="match status" value="1"/>
</dbReference>
<evidence type="ECO:0000259" key="5">
    <source>
        <dbReference type="PROSITE" id="PS51898"/>
    </source>
</evidence>
<dbReference type="EMBL" id="JAZGQO010000006">
    <property type="protein sequence ID" value="KAK6185931.1"/>
    <property type="molecule type" value="Genomic_DNA"/>
</dbReference>
<sequence length="478" mass="54714">MEYGQFKVEWPSMSETDNSDNILFEASQIAEQELNSDQQTAKGASNTVYHTNSSHYSDISEDDCDNLKVTKLVESTVVNSRQFGKTVSENELKDIVFSRLSPNTVAKSKWAVRTFHDWQNYRRTVATTSAIKTFQGDLLQMTKEQLNDALGYFIVEIKKQDGSEYKGQTLYELISAIQYHLRLNGVIVHFLEDNEFIGMRNVLDAKMKELSRRGIGLDKKRADIISVENEDILWKKGILGSDTPKQLLDTIFYLIGLNFALRAGKEHRNLRYGQNSQLSLHTSESGDQYLQYTEDVSKTNQGGLKHQKHKKKVVRAYENLDIPERCIVRLYEKYIRLRPKTCACDAFYLQPAKLNSKEHWYNSIPVGVHTLQNLVKNMCLRGGMTGNFTNHSLRATAATRLYNAGVDEQLIAETTGHSSDAIRVYKRTSNAQLQDVSDIIQNKRKKCKQENIPKSGIQEPSSRELSIENEHFKFNLKF</sequence>
<gene>
    <name evidence="6" type="ORF">SNE40_008062</name>
</gene>
<evidence type="ECO:0000256" key="2">
    <source>
        <dbReference type="ARBA" id="ARBA00022553"/>
    </source>
</evidence>
<feature type="domain" description="Tyr recombinase" evidence="5">
    <location>
        <begin position="220"/>
        <end position="438"/>
    </location>
</feature>
<protein>
    <recommendedName>
        <fullName evidence="5">Tyr recombinase domain-containing protein</fullName>
    </recommendedName>
</protein>
<dbReference type="AlphaFoldDB" id="A0AAN8JYY8"/>
<dbReference type="SUPFAM" id="SSF56349">
    <property type="entry name" value="DNA breaking-rejoining enzymes"/>
    <property type="match status" value="1"/>
</dbReference>
<dbReference type="InterPro" id="IPR057926">
    <property type="entry name" value="QRICH1_dom"/>
</dbReference>
<dbReference type="PROSITE" id="PS51898">
    <property type="entry name" value="TYR_RECOMBINASE"/>
    <property type="match status" value="1"/>
</dbReference>
<dbReference type="Proteomes" id="UP001347796">
    <property type="component" value="Unassembled WGS sequence"/>
</dbReference>
<evidence type="ECO:0000256" key="3">
    <source>
        <dbReference type="ARBA" id="ARBA00022843"/>
    </source>
</evidence>
<dbReference type="InterPro" id="IPR021893">
    <property type="entry name" value="ZMYM2-like_C"/>
</dbReference>
<dbReference type="InterPro" id="IPR002104">
    <property type="entry name" value="Integrase_catalytic"/>
</dbReference>
<evidence type="ECO:0000313" key="7">
    <source>
        <dbReference type="Proteomes" id="UP001347796"/>
    </source>
</evidence>
<dbReference type="PANTHER" id="PTHR46963">
    <property type="entry name" value="SIMILAR TO RIKEN CDNA E130308A19"/>
    <property type="match status" value="1"/>
</dbReference>
<dbReference type="GO" id="GO:0015074">
    <property type="term" value="P:DNA integration"/>
    <property type="evidence" value="ECO:0007669"/>
    <property type="project" value="InterPro"/>
</dbReference>
<proteinExistence type="predicted"/>
<keyword evidence="2" id="KW-0597">Phosphoprotein</keyword>
<dbReference type="InterPro" id="IPR011010">
    <property type="entry name" value="DNA_brk_join_enz"/>
</dbReference>
<dbReference type="PANTHER" id="PTHR46963:SF1">
    <property type="entry name" value="SIMILAR TO RIKEN CDNA E130308A19"/>
    <property type="match status" value="1"/>
</dbReference>